<dbReference type="InterPro" id="IPR018114">
    <property type="entry name" value="TRYPSIN_HIS"/>
</dbReference>
<dbReference type="InterPro" id="IPR043504">
    <property type="entry name" value="Peptidase_S1_PA_chymotrypsin"/>
</dbReference>
<dbReference type="PRINTS" id="PR00722">
    <property type="entry name" value="CHYMOTRYPSIN"/>
</dbReference>
<feature type="chain" id="PRO_5043741184" description="Peptidase S1 domain-containing protein" evidence="3">
    <location>
        <begin position="19"/>
        <end position="313"/>
    </location>
</feature>
<dbReference type="Gene3D" id="2.40.10.10">
    <property type="entry name" value="Trypsin-like serine proteases"/>
    <property type="match status" value="1"/>
</dbReference>
<dbReference type="EMBL" id="CAXLJL010000767">
    <property type="protein sequence ID" value="CAL5140696.1"/>
    <property type="molecule type" value="Genomic_DNA"/>
</dbReference>
<dbReference type="InterPro" id="IPR009003">
    <property type="entry name" value="Peptidase_S1_PA"/>
</dbReference>
<sequence length="313" mass="34875">MHFVFELLFFCRIVEISGSTNGTEISKRVINGRHVKAGDYPWAVSIIGVNPLFGTVTYCGATVLDDRWMVTAAHCFRKGKDRSKLMDPENWHVQAGNPSIELKPYTMGGEMTSKWFEFLSHVVTRYEKKIWNGKLEKIVLHPKFSAGEMENDIALVRLAKKLPLGEKYITAAYLPPAENPYDWPKVHSSCALVGWGCKSGEKFPSSEAQVISLKVIPNALCYAMYGGLVALSDEHEFCASPYKSGSGICPGDSGSGLVCGIDEKRYVVGVATATHAKHPETFPGLFTRISFFTEWIKKQMTQFNETFKHTQAC</sequence>
<protein>
    <recommendedName>
        <fullName evidence="4">Peptidase S1 domain-containing protein</fullName>
    </recommendedName>
</protein>
<feature type="domain" description="Peptidase S1" evidence="4">
    <location>
        <begin position="29"/>
        <end position="301"/>
    </location>
</feature>
<evidence type="ECO:0000256" key="2">
    <source>
        <dbReference type="ARBA" id="ARBA00024195"/>
    </source>
</evidence>
<comment type="similarity">
    <text evidence="2">Belongs to the peptidase S1 family. CLIP subfamily.</text>
</comment>
<reference evidence="5" key="1">
    <citation type="submission" date="2024-06" db="EMBL/GenBank/DDBJ databases">
        <authorList>
            <person name="Liu X."/>
            <person name="Lenzi L."/>
            <person name="Haldenby T S."/>
            <person name="Uol C."/>
        </authorList>
    </citation>
    <scope>NUCLEOTIDE SEQUENCE</scope>
</reference>
<dbReference type="SMART" id="SM00020">
    <property type="entry name" value="Tryp_SPc"/>
    <property type="match status" value="1"/>
</dbReference>
<feature type="signal peptide" evidence="3">
    <location>
        <begin position="1"/>
        <end position="18"/>
    </location>
</feature>
<gene>
    <name evidence="5" type="ORF">CDAUBV1_LOCUS15990</name>
</gene>
<evidence type="ECO:0000259" key="4">
    <source>
        <dbReference type="PROSITE" id="PS50240"/>
    </source>
</evidence>
<evidence type="ECO:0000256" key="1">
    <source>
        <dbReference type="ARBA" id="ARBA00023157"/>
    </source>
</evidence>
<keyword evidence="1" id="KW-1015">Disulfide bond</keyword>
<accession>A0AAV2TUD5</accession>
<dbReference type="InterPro" id="IPR001314">
    <property type="entry name" value="Peptidase_S1A"/>
</dbReference>
<dbReference type="PROSITE" id="PS50240">
    <property type="entry name" value="TRYPSIN_DOM"/>
    <property type="match status" value="1"/>
</dbReference>
<dbReference type="PANTHER" id="PTHR24256">
    <property type="entry name" value="TRYPTASE-RELATED"/>
    <property type="match status" value="1"/>
</dbReference>
<dbReference type="GO" id="GO:0004252">
    <property type="term" value="F:serine-type endopeptidase activity"/>
    <property type="evidence" value="ECO:0007669"/>
    <property type="project" value="InterPro"/>
</dbReference>
<dbReference type="InterPro" id="IPR001254">
    <property type="entry name" value="Trypsin_dom"/>
</dbReference>
<name>A0AAV2TUD5_CALDB</name>
<evidence type="ECO:0000313" key="6">
    <source>
        <dbReference type="Proteomes" id="UP001497525"/>
    </source>
</evidence>
<dbReference type="SUPFAM" id="SSF50494">
    <property type="entry name" value="Trypsin-like serine proteases"/>
    <property type="match status" value="1"/>
</dbReference>
<comment type="caution">
    <text evidence="5">The sequence shown here is derived from an EMBL/GenBank/DDBJ whole genome shotgun (WGS) entry which is preliminary data.</text>
</comment>
<dbReference type="Proteomes" id="UP001497525">
    <property type="component" value="Unassembled WGS sequence"/>
</dbReference>
<dbReference type="Pfam" id="PF00089">
    <property type="entry name" value="Trypsin"/>
    <property type="match status" value="2"/>
</dbReference>
<dbReference type="CDD" id="cd00190">
    <property type="entry name" value="Tryp_SPc"/>
    <property type="match status" value="1"/>
</dbReference>
<dbReference type="InterPro" id="IPR051487">
    <property type="entry name" value="Ser/Thr_Proteases_Immune/Dev"/>
</dbReference>
<dbReference type="GO" id="GO:0006508">
    <property type="term" value="P:proteolysis"/>
    <property type="evidence" value="ECO:0007669"/>
    <property type="project" value="InterPro"/>
</dbReference>
<evidence type="ECO:0000256" key="3">
    <source>
        <dbReference type="SAM" id="SignalP"/>
    </source>
</evidence>
<evidence type="ECO:0000313" key="5">
    <source>
        <dbReference type="EMBL" id="CAL5140696.1"/>
    </source>
</evidence>
<dbReference type="AlphaFoldDB" id="A0AAV2TUD5"/>
<proteinExistence type="inferred from homology"/>
<organism evidence="5 6">
    <name type="scientific">Calicophoron daubneyi</name>
    <name type="common">Rumen fluke</name>
    <name type="synonym">Paramphistomum daubneyi</name>
    <dbReference type="NCBI Taxonomy" id="300641"/>
    <lineage>
        <taxon>Eukaryota</taxon>
        <taxon>Metazoa</taxon>
        <taxon>Spiralia</taxon>
        <taxon>Lophotrochozoa</taxon>
        <taxon>Platyhelminthes</taxon>
        <taxon>Trematoda</taxon>
        <taxon>Digenea</taxon>
        <taxon>Plagiorchiida</taxon>
        <taxon>Pronocephalata</taxon>
        <taxon>Paramphistomoidea</taxon>
        <taxon>Paramphistomidae</taxon>
        <taxon>Calicophoron</taxon>
    </lineage>
</organism>
<dbReference type="PROSITE" id="PS00134">
    <property type="entry name" value="TRYPSIN_HIS"/>
    <property type="match status" value="1"/>
</dbReference>
<keyword evidence="3" id="KW-0732">Signal</keyword>